<keyword evidence="7 8" id="KW-0472">Membrane</keyword>
<gene>
    <name evidence="9" type="ORF">SAMN05443551_1577</name>
</gene>
<dbReference type="Pfam" id="PF01925">
    <property type="entry name" value="TauE"/>
    <property type="match status" value="1"/>
</dbReference>
<feature type="transmembrane region" description="Helical" evidence="8">
    <location>
        <begin position="199"/>
        <end position="216"/>
    </location>
</feature>
<dbReference type="InterPro" id="IPR002781">
    <property type="entry name" value="TM_pro_TauE-like"/>
</dbReference>
<protein>
    <recommendedName>
        <fullName evidence="8">Probable membrane transporter protein</fullName>
    </recommendedName>
</protein>
<comment type="similarity">
    <text evidence="2 8">Belongs to the 4-toluene sulfonate uptake permease (TSUP) (TC 2.A.102) family.</text>
</comment>
<evidence type="ECO:0000256" key="3">
    <source>
        <dbReference type="ARBA" id="ARBA00022448"/>
    </source>
</evidence>
<accession>A0A1M5R0S1</accession>
<dbReference type="PANTHER" id="PTHR30269">
    <property type="entry name" value="TRANSMEMBRANE PROTEIN YFCA"/>
    <property type="match status" value="1"/>
</dbReference>
<feature type="transmembrane region" description="Helical" evidence="8">
    <location>
        <begin position="228"/>
        <end position="250"/>
    </location>
</feature>
<feature type="transmembrane region" description="Helical" evidence="8">
    <location>
        <begin position="77"/>
        <end position="99"/>
    </location>
</feature>
<keyword evidence="5 8" id="KW-0812">Transmembrane</keyword>
<reference evidence="9 10" key="1">
    <citation type="submission" date="2016-11" db="EMBL/GenBank/DDBJ databases">
        <authorList>
            <person name="Jaros S."/>
            <person name="Januszkiewicz K."/>
            <person name="Wedrychowicz H."/>
        </authorList>
    </citation>
    <scope>NUCLEOTIDE SEQUENCE [LARGE SCALE GENOMIC DNA]</scope>
    <source>
        <strain evidence="9 10">DSM 29431</strain>
    </source>
</reference>
<sequence>MEDLFYLSVFDTFFYATVLFAASYVRGFSGFGFTGVLFAGLSFKLPLAEIVPLSIALELAASSVQARGIVRDVNWSALGTLLVTGAIGTPIGIFLLGYFPDATLRILALSFVFLSSVYLIFTGTRRFSFSQTSYAVVGSFVGVINGAAALSGLVLALFLNFSDARATSIRATMIAYLFFADLWACALLIYAGYYDTVAITRFFTSVPLLAAGVWLGSRHFASAQPGQYKRVVFGLLIALSATGLVATILAEI</sequence>
<proteinExistence type="inferred from homology"/>
<evidence type="ECO:0000256" key="8">
    <source>
        <dbReference type="RuleBase" id="RU363041"/>
    </source>
</evidence>
<dbReference type="PANTHER" id="PTHR30269:SF37">
    <property type="entry name" value="MEMBRANE TRANSPORTER PROTEIN"/>
    <property type="match status" value="1"/>
</dbReference>
<evidence type="ECO:0000256" key="5">
    <source>
        <dbReference type="ARBA" id="ARBA00022692"/>
    </source>
</evidence>
<dbReference type="GO" id="GO:0005886">
    <property type="term" value="C:plasma membrane"/>
    <property type="evidence" value="ECO:0007669"/>
    <property type="project" value="UniProtKB-SubCell"/>
</dbReference>
<dbReference type="RefSeq" id="WP_072776958.1">
    <property type="nucleotide sequence ID" value="NZ_FQXC01000002.1"/>
</dbReference>
<evidence type="ECO:0000313" key="9">
    <source>
        <dbReference type="EMBL" id="SHH19975.1"/>
    </source>
</evidence>
<organism evidence="9 10">
    <name type="scientific">Marivita hallyeonensis</name>
    <dbReference type="NCBI Taxonomy" id="996342"/>
    <lineage>
        <taxon>Bacteria</taxon>
        <taxon>Pseudomonadati</taxon>
        <taxon>Pseudomonadota</taxon>
        <taxon>Alphaproteobacteria</taxon>
        <taxon>Rhodobacterales</taxon>
        <taxon>Roseobacteraceae</taxon>
        <taxon>Marivita</taxon>
    </lineage>
</organism>
<keyword evidence="3" id="KW-0813">Transport</keyword>
<keyword evidence="10" id="KW-1185">Reference proteome</keyword>
<evidence type="ECO:0000256" key="1">
    <source>
        <dbReference type="ARBA" id="ARBA00004651"/>
    </source>
</evidence>
<evidence type="ECO:0000256" key="6">
    <source>
        <dbReference type="ARBA" id="ARBA00022989"/>
    </source>
</evidence>
<feature type="transmembrane region" description="Helical" evidence="8">
    <location>
        <begin position="136"/>
        <end position="161"/>
    </location>
</feature>
<name>A0A1M5R0S1_9RHOB</name>
<dbReference type="Proteomes" id="UP000184221">
    <property type="component" value="Unassembled WGS sequence"/>
</dbReference>
<keyword evidence="6 8" id="KW-1133">Transmembrane helix</keyword>
<dbReference type="EMBL" id="FQXC01000002">
    <property type="protein sequence ID" value="SHH19975.1"/>
    <property type="molecule type" value="Genomic_DNA"/>
</dbReference>
<dbReference type="OrthoDB" id="7644495at2"/>
<evidence type="ECO:0000256" key="7">
    <source>
        <dbReference type="ARBA" id="ARBA00023136"/>
    </source>
</evidence>
<feature type="transmembrane region" description="Helical" evidence="8">
    <location>
        <begin position="173"/>
        <end position="193"/>
    </location>
</feature>
<dbReference type="AlphaFoldDB" id="A0A1M5R0S1"/>
<dbReference type="InterPro" id="IPR052017">
    <property type="entry name" value="TSUP"/>
</dbReference>
<comment type="subcellular location">
    <subcellularLocation>
        <location evidence="1 8">Cell membrane</location>
        <topology evidence="1 8">Multi-pass membrane protein</topology>
    </subcellularLocation>
</comment>
<feature type="transmembrane region" description="Helical" evidence="8">
    <location>
        <begin position="106"/>
        <end position="124"/>
    </location>
</feature>
<evidence type="ECO:0000313" key="10">
    <source>
        <dbReference type="Proteomes" id="UP000184221"/>
    </source>
</evidence>
<feature type="transmembrane region" description="Helical" evidence="8">
    <location>
        <begin position="6"/>
        <end position="25"/>
    </location>
</feature>
<keyword evidence="4 8" id="KW-1003">Cell membrane</keyword>
<evidence type="ECO:0000256" key="4">
    <source>
        <dbReference type="ARBA" id="ARBA00022475"/>
    </source>
</evidence>
<evidence type="ECO:0000256" key="2">
    <source>
        <dbReference type="ARBA" id="ARBA00009142"/>
    </source>
</evidence>